<name>A0ABS4H1A8_9BACL</name>
<evidence type="ECO:0000256" key="5">
    <source>
        <dbReference type="ARBA" id="ARBA00022737"/>
    </source>
</evidence>
<dbReference type="SMART" id="SM01091">
    <property type="entry name" value="CorC_HlyC"/>
    <property type="match status" value="1"/>
</dbReference>
<reference evidence="14 15" key="1">
    <citation type="submission" date="2021-03" db="EMBL/GenBank/DDBJ databases">
        <title>Genomic Encyclopedia of Type Strains, Phase IV (KMG-IV): sequencing the most valuable type-strain genomes for metagenomic binning, comparative biology and taxonomic classification.</title>
        <authorList>
            <person name="Goeker M."/>
        </authorList>
    </citation>
    <scope>NUCLEOTIDE SEQUENCE [LARGE SCALE GENOMIC DNA]</scope>
    <source>
        <strain evidence="14 15">DSM 23491</strain>
    </source>
</reference>
<dbReference type="Gene3D" id="3.30.465.10">
    <property type="match status" value="1"/>
</dbReference>
<dbReference type="Pfam" id="PF00571">
    <property type="entry name" value="CBS"/>
    <property type="match status" value="2"/>
</dbReference>
<dbReference type="RefSeq" id="WP_209846384.1">
    <property type="nucleotide sequence ID" value="NZ_CBCRVE010000002.1"/>
</dbReference>
<gene>
    <name evidence="14" type="ORF">J2Z20_001174</name>
</gene>
<evidence type="ECO:0000256" key="2">
    <source>
        <dbReference type="ARBA" id="ARBA00006337"/>
    </source>
</evidence>
<dbReference type="CDD" id="cd04590">
    <property type="entry name" value="CBS_pair_CorC_HlyC_assoc"/>
    <property type="match status" value="1"/>
</dbReference>
<comment type="subcellular location">
    <subcellularLocation>
        <location evidence="1">Cell membrane</location>
        <topology evidence="1">Multi-pass membrane protein</topology>
    </subcellularLocation>
</comment>
<dbReference type="EMBL" id="JAGGKP010000001">
    <property type="protein sequence ID" value="MBP1936313.1"/>
    <property type="molecule type" value="Genomic_DNA"/>
</dbReference>
<keyword evidence="3" id="KW-1003">Cell membrane</keyword>
<evidence type="ECO:0000256" key="9">
    <source>
        <dbReference type="PROSITE-ProRule" id="PRU00703"/>
    </source>
</evidence>
<sequence>MESDRYVLNLFLIVLLIALSAFFVAVEFAIVKIRPSRVDQMVAEGRNGALAVKQVVSNLDGYLSTSQLGITITSLILGWLGEPTIEKILHPLFHLLDLPDKFNSVLSFVIAFVLITYVHVVAGELAPKSIAIQKAEKIALFTARPIIWFNKIAHPFIWLLNVSSNRIVKWMGIEPVSEHEEAHTEEELQIIINESFESGKINQNEYGYVSRIFAFDELLAKEIMVPRTDMVVLYTNKSAEENRKIIKEERYTRFPVVTESKDNVVGMINTKQYFLEHEDNPDLDLTSLIHPVMTVSETIPLSKLLKKMQKERSHMAILIDEYGGTSGMVTIEDILEEIVGEIRDEFDDEETSDIVQVEENHLIVDGKVLISQINDLLLVDIENEELDTIGGWLYGENMDLKEGDQSHYKDLVFTVLEKEEHRIRKLEIQKVTPVQEELSLTS</sequence>
<feature type="domain" description="CNNM transmembrane" evidence="13">
    <location>
        <begin position="2"/>
        <end position="205"/>
    </location>
</feature>
<dbReference type="PROSITE" id="PS51846">
    <property type="entry name" value="CNNM"/>
    <property type="match status" value="1"/>
</dbReference>
<dbReference type="InterPro" id="IPR002550">
    <property type="entry name" value="CNNM"/>
</dbReference>
<evidence type="ECO:0000256" key="7">
    <source>
        <dbReference type="ARBA" id="ARBA00023122"/>
    </source>
</evidence>
<evidence type="ECO:0000256" key="4">
    <source>
        <dbReference type="ARBA" id="ARBA00022692"/>
    </source>
</evidence>
<feature type="domain" description="CBS" evidence="12">
    <location>
        <begin position="288"/>
        <end position="345"/>
    </location>
</feature>
<organism evidence="14 15">
    <name type="scientific">Paenibacillus sediminis</name>
    <dbReference type="NCBI Taxonomy" id="664909"/>
    <lineage>
        <taxon>Bacteria</taxon>
        <taxon>Bacillati</taxon>
        <taxon>Bacillota</taxon>
        <taxon>Bacilli</taxon>
        <taxon>Bacillales</taxon>
        <taxon>Paenibacillaceae</taxon>
        <taxon>Paenibacillus</taxon>
    </lineage>
</organism>
<evidence type="ECO:0000256" key="6">
    <source>
        <dbReference type="ARBA" id="ARBA00022989"/>
    </source>
</evidence>
<evidence type="ECO:0000256" key="1">
    <source>
        <dbReference type="ARBA" id="ARBA00004651"/>
    </source>
</evidence>
<dbReference type="InterPro" id="IPR005170">
    <property type="entry name" value="Transptr-assoc_dom"/>
</dbReference>
<dbReference type="InterPro" id="IPR016169">
    <property type="entry name" value="FAD-bd_PCMH_sub2"/>
</dbReference>
<evidence type="ECO:0000259" key="12">
    <source>
        <dbReference type="PROSITE" id="PS51371"/>
    </source>
</evidence>
<dbReference type="PROSITE" id="PS51371">
    <property type="entry name" value="CBS"/>
    <property type="match status" value="2"/>
</dbReference>
<feature type="domain" description="CBS" evidence="12">
    <location>
        <begin position="224"/>
        <end position="285"/>
    </location>
</feature>
<evidence type="ECO:0000313" key="15">
    <source>
        <dbReference type="Proteomes" id="UP001519273"/>
    </source>
</evidence>
<keyword evidence="6 10" id="KW-1133">Transmembrane helix</keyword>
<dbReference type="Proteomes" id="UP001519273">
    <property type="component" value="Unassembled WGS sequence"/>
</dbReference>
<feature type="transmembrane region" description="Helical" evidence="11">
    <location>
        <begin position="101"/>
        <end position="122"/>
    </location>
</feature>
<keyword evidence="15" id="KW-1185">Reference proteome</keyword>
<dbReference type="Gene3D" id="3.10.580.10">
    <property type="entry name" value="CBS-domain"/>
    <property type="match status" value="1"/>
</dbReference>
<evidence type="ECO:0000313" key="14">
    <source>
        <dbReference type="EMBL" id="MBP1936313.1"/>
    </source>
</evidence>
<evidence type="ECO:0000256" key="11">
    <source>
        <dbReference type="SAM" id="Phobius"/>
    </source>
</evidence>
<dbReference type="PANTHER" id="PTHR43099">
    <property type="entry name" value="UPF0053 PROTEIN YRKA"/>
    <property type="match status" value="1"/>
</dbReference>
<dbReference type="InterPro" id="IPR044751">
    <property type="entry name" value="Ion_transp-like_CBS"/>
</dbReference>
<keyword evidence="7 9" id="KW-0129">CBS domain</keyword>
<proteinExistence type="inferred from homology"/>
<accession>A0ABS4H1A8</accession>
<keyword evidence="4 10" id="KW-0812">Transmembrane</keyword>
<dbReference type="InterPro" id="IPR036318">
    <property type="entry name" value="FAD-bd_PCMH-like_sf"/>
</dbReference>
<dbReference type="InterPro" id="IPR051676">
    <property type="entry name" value="UPF0053_domain"/>
</dbReference>
<evidence type="ECO:0000256" key="10">
    <source>
        <dbReference type="PROSITE-ProRule" id="PRU01193"/>
    </source>
</evidence>
<evidence type="ECO:0000256" key="3">
    <source>
        <dbReference type="ARBA" id="ARBA00022475"/>
    </source>
</evidence>
<dbReference type="SUPFAM" id="SSF54631">
    <property type="entry name" value="CBS-domain pair"/>
    <property type="match status" value="1"/>
</dbReference>
<evidence type="ECO:0000259" key="13">
    <source>
        <dbReference type="PROSITE" id="PS51846"/>
    </source>
</evidence>
<comment type="caution">
    <text evidence="14">The sequence shown here is derived from an EMBL/GenBank/DDBJ whole genome shotgun (WGS) entry which is preliminary data.</text>
</comment>
<evidence type="ECO:0000256" key="8">
    <source>
        <dbReference type="ARBA" id="ARBA00023136"/>
    </source>
</evidence>
<keyword evidence="5" id="KW-0677">Repeat</keyword>
<dbReference type="InterPro" id="IPR046342">
    <property type="entry name" value="CBS_dom_sf"/>
</dbReference>
<protein>
    <submittedName>
        <fullName evidence="14">CBS domain containing-hemolysin-like protein</fullName>
    </submittedName>
</protein>
<dbReference type="PANTHER" id="PTHR43099:SF2">
    <property type="entry name" value="UPF0053 PROTEIN YRKA"/>
    <property type="match status" value="1"/>
</dbReference>
<keyword evidence="8 10" id="KW-0472">Membrane</keyword>
<comment type="similarity">
    <text evidence="2">Belongs to the UPF0053 family.</text>
</comment>
<feature type="transmembrane region" description="Helical" evidence="11">
    <location>
        <begin position="6"/>
        <end position="31"/>
    </location>
</feature>
<dbReference type="SMART" id="SM00116">
    <property type="entry name" value="CBS"/>
    <property type="match status" value="2"/>
</dbReference>
<dbReference type="Pfam" id="PF01595">
    <property type="entry name" value="CNNM"/>
    <property type="match status" value="1"/>
</dbReference>
<dbReference type="Pfam" id="PF03471">
    <property type="entry name" value="CorC_HlyC"/>
    <property type="match status" value="1"/>
</dbReference>
<dbReference type="SUPFAM" id="SSF56176">
    <property type="entry name" value="FAD-binding/transporter-associated domain-like"/>
    <property type="match status" value="1"/>
</dbReference>
<dbReference type="InterPro" id="IPR000644">
    <property type="entry name" value="CBS_dom"/>
</dbReference>